<dbReference type="Pfam" id="PF13516">
    <property type="entry name" value="LRR_6"/>
    <property type="match status" value="1"/>
</dbReference>
<sequence length="412" mass="45567">LPCHNFRRSYAALCDFYDQPFRDEVVWDIEKIYATHGLHILRLDDFTHLLPRDLLPIVAVCQYSCYFTGLLIDDYKLSVDLVDVILSVIRYSHSFTVLILRNCSLPKDFVASFANAVQTNISLRLSEIDFSRNVLDDKKSFVALSSVFPKLTSLQSLTLAECALSEKIINQVCCGILQGIRANATPDCKHFVSLDFSGNTLKDDVSDLLQLLSLCTSLRSLNLSDTGFNIDKLWASLIYGGLQLEIIKSSVAVLETCLRGVDACSLSLRDNSLDHELLPVVLAISQMQHLTKLDLSGPNFLNVKRGTKNVTVVSNILLEIVKLVGEEESRLNELSLADCRLGSHLSILLNTLGVASSLQYLDISGNEMGNFGARLLAKALQINTSLKTVLVDRNQITGDGYADIAHSLKLLV</sequence>
<dbReference type="PANTHER" id="PTHR24112">
    <property type="entry name" value="LEUCINE-RICH REPEAT, ISOFORM F-RELATED"/>
    <property type="match status" value="1"/>
</dbReference>
<dbReference type="AlphaFoldDB" id="A0A183DR53"/>
<evidence type="ECO:0000313" key="1">
    <source>
        <dbReference type="WBParaSite" id="GPUH_0001120701-mRNA-1"/>
    </source>
</evidence>
<dbReference type="InterPro" id="IPR001611">
    <property type="entry name" value="Leu-rich_rpt"/>
</dbReference>
<dbReference type="GO" id="GO:0005886">
    <property type="term" value="C:plasma membrane"/>
    <property type="evidence" value="ECO:0007669"/>
    <property type="project" value="TreeGrafter"/>
</dbReference>
<dbReference type="GO" id="GO:0016477">
    <property type="term" value="P:cell migration"/>
    <property type="evidence" value="ECO:0007669"/>
    <property type="project" value="TreeGrafter"/>
</dbReference>
<name>A0A183DR53_9BILA</name>
<protein>
    <submittedName>
        <fullName evidence="1">NLRC4_HD2 domain-containing protein</fullName>
    </submittedName>
</protein>
<proteinExistence type="predicted"/>
<organism evidence="1">
    <name type="scientific">Gongylonema pulchrum</name>
    <dbReference type="NCBI Taxonomy" id="637853"/>
    <lineage>
        <taxon>Eukaryota</taxon>
        <taxon>Metazoa</taxon>
        <taxon>Ecdysozoa</taxon>
        <taxon>Nematoda</taxon>
        <taxon>Chromadorea</taxon>
        <taxon>Rhabditida</taxon>
        <taxon>Spirurina</taxon>
        <taxon>Spiruromorpha</taxon>
        <taxon>Spiruroidea</taxon>
        <taxon>Gongylonematidae</taxon>
        <taxon>Gongylonema</taxon>
    </lineage>
</organism>
<dbReference type="Gene3D" id="3.80.10.10">
    <property type="entry name" value="Ribonuclease Inhibitor"/>
    <property type="match status" value="2"/>
</dbReference>
<dbReference type="GO" id="GO:0030027">
    <property type="term" value="C:lamellipodium"/>
    <property type="evidence" value="ECO:0007669"/>
    <property type="project" value="TreeGrafter"/>
</dbReference>
<accession>A0A183DR53</accession>
<dbReference type="SMART" id="SM00368">
    <property type="entry name" value="LRR_RI"/>
    <property type="match status" value="2"/>
</dbReference>
<reference evidence="1" key="1">
    <citation type="submission" date="2016-06" db="UniProtKB">
        <authorList>
            <consortium name="WormBaseParasite"/>
        </authorList>
    </citation>
    <scope>IDENTIFICATION</scope>
</reference>
<dbReference type="InterPro" id="IPR032675">
    <property type="entry name" value="LRR_dom_sf"/>
</dbReference>
<dbReference type="WBParaSite" id="GPUH_0001120701-mRNA-1">
    <property type="protein sequence ID" value="GPUH_0001120701-mRNA-1"/>
    <property type="gene ID" value="GPUH_0001120701"/>
</dbReference>
<dbReference type="GO" id="GO:0034315">
    <property type="term" value="P:regulation of Arp2/3 complex-mediated actin nucleation"/>
    <property type="evidence" value="ECO:0007669"/>
    <property type="project" value="TreeGrafter"/>
</dbReference>
<dbReference type="PANTHER" id="PTHR24112:SF66">
    <property type="entry name" value="LEUCINE-RICH REPEAT, ISOFORM F"/>
    <property type="match status" value="1"/>
</dbReference>
<dbReference type="InterPro" id="IPR051279">
    <property type="entry name" value="PP1-Reg/Actin-Interact_Protein"/>
</dbReference>
<dbReference type="SUPFAM" id="SSF52047">
    <property type="entry name" value="RNI-like"/>
    <property type="match status" value="1"/>
</dbReference>